<proteinExistence type="predicted"/>
<dbReference type="AlphaFoldDB" id="A0AAV1NJT3"/>
<feature type="compositionally biased region" description="Basic residues" evidence="1">
    <location>
        <begin position="29"/>
        <end position="45"/>
    </location>
</feature>
<gene>
    <name evidence="2" type="ORF">FSCOSCO3_A034509</name>
</gene>
<accession>A0AAV1NJT3</accession>
<protein>
    <submittedName>
        <fullName evidence="2">Uncharacterized protein</fullName>
    </submittedName>
</protein>
<keyword evidence="3" id="KW-1185">Reference proteome</keyword>
<evidence type="ECO:0000313" key="2">
    <source>
        <dbReference type="EMBL" id="CAK6959831.1"/>
    </source>
</evidence>
<name>A0AAV1NJT3_SCOSC</name>
<sequence>MGGEKKSYPEEEEDKLSQNLREPAEARCTKHRLSLSRQHAGHLRVSRGDPPGCECK</sequence>
<dbReference type="Proteomes" id="UP001314229">
    <property type="component" value="Unassembled WGS sequence"/>
</dbReference>
<comment type="caution">
    <text evidence="2">The sequence shown here is derived from an EMBL/GenBank/DDBJ whole genome shotgun (WGS) entry which is preliminary data.</text>
</comment>
<evidence type="ECO:0000256" key="1">
    <source>
        <dbReference type="SAM" id="MobiDB-lite"/>
    </source>
</evidence>
<evidence type="ECO:0000313" key="3">
    <source>
        <dbReference type="Proteomes" id="UP001314229"/>
    </source>
</evidence>
<dbReference type="EMBL" id="CAWUFR010000041">
    <property type="protein sequence ID" value="CAK6959831.1"/>
    <property type="molecule type" value="Genomic_DNA"/>
</dbReference>
<reference evidence="2 3" key="1">
    <citation type="submission" date="2024-01" db="EMBL/GenBank/DDBJ databases">
        <authorList>
            <person name="Alioto T."/>
            <person name="Alioto T."/>
            <person name="Gomez Garrido J."/>
        </authorList>
    </citation>
    <scope>NUCLEOTIDE SEQUENCE [LARGE SCALE GENOMIC DNA]</scope>
</reference>
<feature type="region of interest" description="Disordered" evidence="1">
    <location>
        <begin position="1"/>
        <end position="56"/>
    </location>
</feature>
<organism evidence="2 3">
    <name type="scientific">Scomber scombrus</name>
    <name type="common">Atlantic mackerel</name>
    <name type="synonym">Scomber vernalis</name>
    <dbReference type="NCBI Taxonomy" id="13677"/>
    <lineage>
        <taxon>Eukaryota</taxon>
        <taxon>Metazoa</taxon>
        <taxon>Chordata</taxon>
        <taxon>Craniata</taxon>
        <taxon>Vertebrata</taxon>
        <taxon>Euteleostomi</taxon>
        <taxon>Actinopterygii</taxon>
        <taxon>Neopterygii</taxon>
        <taxon>Teleostei</taxon>
        <taxon>Neoteleostei</taxon>
        <taxon>Acanthomorphata</taxon>
        <taxon>Pelagiaria</taxon>
        <taxon>Scombriformes</taxon>
        <taxon>Scombridae</taxon>
        <taxon>Scomber</taxon>
    </lineage>
</organism>